<dbReference type="Gene3D" id="3.30.40.10">
    <property type="entry name" value="Zinc/RING finger domain, C3HC4 (zinc finger)"/>
    <property type="match status" value="1"/>
</dbReference>
<dbReference type="PANTHER" id="PTHR23315">
    <property type="entry name" value="U BOX DOMAIN-CONTAINING"/>
    <property type="match status" value="1"/>
</dbReference>
<evidence type="ECO:0000256" key="6">
    <source>
        <dbReference type="ARBA" id="ARBA00022786"/>
    </source>
</evidence>
<dbReference type="InterPro" id="IPR016024">
    <property type="entry name" value="ARM-type_fold"/>
</dbReference>
<keyword evidence="5" id="KW-0677">Repeat</keyword>
<dbReference type="InterPro" id="IPR003613">
    <property type="entry name" value="Ubox_domain"/>
</dbReference>
<dbReference type="PROSITE" id="PS51698">
    <property type="entry name" value="U_BOX"/>
    <property type="match status" value="1"/>
</dbReference>
<evidence type="ECO:0000256" key="1">
    <source>
        <dbReference type="ARBA" id="ARBA00000900"/>
    </source>
</evidence>
<evidence type="ECO:0000256" key="3">
    <source>
        <dbReference type="ARBA" id="ARBA00012483"/>
    </source>
</evidence>
<dbReference type="SUPFAM" id="SSF48371">
    <property type="entry name" value="ARM repeat"/>
    <property type="match status" value="1"/>
</dbReference>
<evidence type="ECO:0000256" key="8">
    <source>
        <dbReference type="SAM" id="MobiDB-lite"/>
    </source>
</evidence>
<dbReference type="Pfam" id="PF04564">
    <property type="entry name" value="U-box"/>
    <property type="match status" value="1"/>
</dbReference>
<dbReference type="InterPro" id="IPR013083">
    <property type="entry name" value="Znf_RING/FYVE/PHD"/>
</dbReference>
<comment type="pathway">
    <text evidence="2">Protein modification; protein ubiquitination.</text>
</comment>
<dbReference type="PROSITE" id="PS50176">
    <property type="entry name" value="ARM_REPEAT"/>
    <property type="match status" value="2"/>
</dbReference>
<dbReference type="GO" id="GO:0061630">
    <property type="term" value="F:ubiquitin protein ligase activity"/>
    <property type="evidence" value="ECO:0007669"/>
    <property type="project" value="UniProtKB-EC"/>
</dbReference>
<name>A0AA38LG50_TAXCH</name>
<evidence type="ECO:0000259" key="9">
    <source>
        <dbReference type="PROSITE" id="PS51698"/>
    </source>
</evidence>
<dbReference type="EC" id="2.3.2.27" evidence="3"/>
<dbReference type="AlphaFoldDB" id="A0AA38LG50"/>
<gene>
    <name evidence="10" type="ORF">KI387_021501</name>
</gene>
<dbReference type="SMART" id="SM00185">
    <property type="entry name" value="ARM"/>
    <property type="match status" value="4"/>
</dbReference>
<protein>
    <recommendedName>
        <fullName evidence="3">RING-type E3 ubiquitin transferase</fullName>
        <ecNumber evidence="3">2.3.2.27</ecNumber>
    </recommendedName>
</protein>
<keyword evidence="4" id="KW-0808">Transferase</keyword>
<dbReference type="SUPFAM" id="SSF57850">
    <property type="entry name" value="RING/U-box"/>
    <property type="match status" value="1"/>
</dbReference>
<feature type="non-terminal residue" evidence="10">
    <location>
        <position position="957"/>
    </location>
</feature>
<feature type="repeat" description="ARM" evidence="7">
    <location>
        <begin position="558"/>
        <end position="586"/>
    </location>
</feature>
<accession>A0AA38LG50</accession>
<feature type="domain" description="U-box" evidence="9">
    <location>
        <begin position="257"/>
        <end position="331"/>
    </location>
</feature>
<feature type="repeat" description="ARM" evidence="7">
    <location>
        <begin position="475"/>
        <end position="520"/>
    </location>
</feature>
<proteinExistence type="predicted"/>
<feature type="region of interest" description="Disordered" evidence="8">
    <location>
        <begin position="727"/>
        <end position="753"/>
    </location>
</feature>
<dbReference type="CDD" id="cd16664">
    <property type="entry name" value="RING-Ubox_PUB"/>
    <property type="match status" value="1"/>
</dbReference>
<feature type="compositionally biased region" description="Basic and acidic residues" evidence="8">
    <location>
        <begin position="739"/>
        <end position="753"/>
    </location>
</feature>
<evidence type="ECO:0000313" key="11">
    <source>
        <dbReference type="Proteomes" id="UP000824469"/>
    </source>
</evidence>
<organism evidence="10 11">
    <name type="scientific">Taxus chinensis</name>
    <name type="common">Chinese yew</name>
    <name type="synonym">Taxus wallichiana var. chinensis</name>
    <dbReference type="NCBI Taxonomy" id="29808"/>
    <lineage>
        <taxon>Eukaryota</taxon>
        <taxon>Viridiplantae</taxon>
        <taxon>Streptophyta</taxon>
        <taxon>Embryophyta</taxon>
        <taxon>Tracheophyta</taxon>
        <taxon>Spermatophyta</taxon>
        <taxon>Pinopsida</taxon>
        <taxon>Pinidae</taxon>
        <taxon>Conifers II</taxon>
        <taxon>Cupressales</taxon>
        <taxon>Taxaceae</taxon>
        <taxon>Taxus</taxon>
    </lineage>
</organism>
<dbReference type="Gene3D" id="1.25.10.10">
    <property type="entry name" value="Leucine-rich Repeat Variant"/>
    <property type="match status" value="2"/>
</dbReference>
<dbReference type="FunFam" id="3.30.40.10:FF:000114">
    <property type="entry name" value="RING-type E3 ubiquitin transferase"/>
    <property type="match status" value="1"/>
</dbReference>
<dbReference type="EMBL" id="JAHRHJ020000004">
    <property type="protein sequence ID" value="KAH9319732.1"/>
    <property type="molecule type" value="Genomic_DNA"/>
</dbReference>
<evidence type="ECO:0000313" key="10">
    <source>
        <dbReference type="EMBL" id="KAH9319732.1"/>
    </source>
</evidence>
<dbReference type="GO" id="GO:0016567">
    <property type="term" value="P:protein ubiquitination"/>
    <property type="evidence" value="ECO:0007669"/>
    <property type="project" value="InterPro"/>
</dbReference>
<dbReference type="InterPro" id="IPR011989">
    <property type="entry name" value="ARM-like"/>
</dbReference>
<dbReference type="PANTHER" id="PTHR23315:SF240">
    <property type="entry name" value="U-BOX DOMAIN-CONTAINING PROTEIN 5"/>
    <property type="match status" value="1"/>
</dbReference>
<dbReference type="Proteomes" id="UP000824469">
    <property type="component" value="Unassembled WGS sequence"/>
</dbReference>
<keyword evidence="11" id="KW-1185">Reference proteome</keyword>
<evidence type="ECO:0000256" key="5">
    <source>
        <dbReference type="ARBA" id="ARBA00022737"/>
    </source>
</evidence>
<dbReference type="OMA" id="STIMENW"/>
<dbReference type="InterPro" id="IPR000225">
    <property type="entry name" value="Armadillo"/>
</dbReference>
<evidence type="ECO:0000256" key="2">
    <source>
        <dbReference type="ARBA" id="ARBA00004906"/>
    </source>
</evidence>
<keyword evidence="6" id="KW-0833">Ubl conjugation pathway</keyword>
<evidence type="ECO:0000256" key="4">
    <source>
        <dbReference type="ARBA" id="ARBA00022679"/>
    </source>
</evidence>
<comment type="catalytic activity">
    <reaction evidence="1">
        <text>S-ubiquitinyl-[E2 ubiquitin-conjugating enzyme]-L-cysteine + [acceptor protein]-L-lysine = [E2 ubiquitin-conjugating enzyme]-L-cysteine + N(6)-ubiquitinyl-[acceptor protein]-L-lysine.</text>
        <dbReference type="EC" id="2.3.2.27"/>
    </reaction>
</comment>
<dbReference type="SMART" id="SM00504">
    <property type="entry name" value="Ubox"/>
    <property type="match status" value="1"/>
</dbReference>
<evidence type="ECO:0000256" key="7">
    <source>
        <dbReference type="PROSITE-ProRule" id="PRU00259"/>
    </source>
</evidence>
<comment type="caution">
    <text evidence="10">The sequence shown here is derived from an EMBL/GenBank/DDBJ whole genome shotgun (WGS) entry which is preliminary data.</text>
</comment>
<sequence>LHGGMCIKLARLAHKVIKIFPALEAVQPRCTPGIQSLCTLHLTLDKATALIQHCAECSKLYLAVTGDSVLVKFVKIKDALNRSLSDLEEMVPRDLSRQIAEIVEELEGMTFALEPSEKEIGNVIITLLQQSSGSCNSRSELDVFHQAADRLGIMSPRAMLKERRDLKKLLEKAQAEEDQRKISVIIYFLHLLKISTKHFSFDYLDFDSENSDARLQSSRRVASEVNSERQSNVSISEPPLVDLAMQESINSTKVIPVPPEEFRCPISLQLMSDPVVISSGQTYEKLCIEKWFRDGHDTCPKTQQKLSHLSVTPNHCIKALITNWCEKYGIKVQDPLSQPTPTSHWGFDMPASNIYLHPNDDTEKDVKRIPLVENIAACTVEEEDENIPDGNLGSNFNCDSLVLENQGLNGSKDTNLSSYDIIDSDITEEDICMKYEMLLISLMTPPLESQCQAAEKIKLLSEDDDRACCYVGAKGIIPALVSFLQFANDASNIKAQTIGALALLSIARNDRNKGLILSAGALPLLLDLIHSEAIEVALAVMLALSNLEENKTSFVASGAISPLLELLESEDGRARFNALNILYNLSTTLWEWTNVIPMWSISKLAQLLGNSEHADKCITILHNLAGTEEGRATIVETEGCILAIAELLDTGDLEEQEQAVDILIQLCTNSLEYSHLVLREGVIPSLVTISVAGSPNGREKAQKLLEHFREQRLRNCSLKTSQPVISISETFSNEDEPPGEIRKPANDSSKKSGQEKSFFSKLRFLFPTCVSFPDGVNQRFSSTLAVSCFRKYVLLCYPAKFTRAICRSERVRWRGEPFTHSRRARGEVDPIFDLLRRHNFSITPARFASLSSANRSARSVSPPRKSQISQGASTSTCSALLLSGTTLPARVLFPTFQMAANLPVPWGNAMGPLALSHPVNPLPHGNHKNFPKFDGRGNQSTNAHIATFIMSCSILDT</sequence>
<reference evidence="10 11" key="1">
    <citation type="journal article" date="2021" name="Nat. Plants">
        <title>The Taxus genome provides insights into paclitaxel biosynthesis.</title>
        <authorList>
            <person name="Xiong X."/>
            <person name="Gou J."/>
            <person name="Liao Q."/>
            <person name="Li Y."/>
            <person name="Zhou Q."/>
            <person name="Bi G."/>
            <person name="Li C."/>
            <person name="Du R."/>
            <person name="Wang X."/>
            <person name="Sun T."/>
            <person name="Guo L."/>
            <person name="Liang H."/>
            <person name="Lu P."/>
            <person name="Wu Y."/>
            <person name="Zhang Z."/>
            <person name="Ro D.K."/>
            <person name="Shang Y."/>
            <person name="Huang S."/>
            <person name="Yan J."/>
        </authorList>
    </citation>
    <scope>NUCLEOTIDE SEQUENCE [LARGE SCALE GENOMIC DNA]</scope>
    <source>
        <strain evidence="10">Ta-2019</strain>
    </source>
</reference>
<dbReference type="InterPro" id="IPR045210">
    <property type="entry name" value="RING-Ubox_PUB"/>
</dbReference>